<comment type="caution">
    <text evidence="3">The sequence shown here is derived from an EMBL/GenBank/DDBJ whole genome shotgun (WGS) entry which is preliminary data.</text>
</comment>
<evidence type="ECO:0000256" key="1">
    <source>
        <dbReference type="SAM" id="Phobius"/>
    </source>
</evidence>
<accession>A0A099I5G8</accession>
<keyword evidence="1" id="KW-1133">Transmembrane helix</keyword>
<evidence type="ECO:0000313" key="4">
    <source>
        <dbReference type="Proteomes" id="UP000030008"/>
    </source>
</evidence>
<dbReference type="EMBL" id="JQIF01000050">
    <property type="protein sequence ID" value="KGJ52910.1"/>
    <property type="molecule type" value="Genomic_DNA"/>
</dbReference>
<gene>
    <name evidence="3" type="ORF">CIAN88_12210</name>
</gene>
<feature type="transmembrane region" description="Helical" evidence="1">
    <location>
        <begin position="1384"/>
        <end position="1402"/>
    </location>
</feature>
<organism evidence="3 4">
    <name type="scientific">Clostridium innocuum</name>
    <dbReference type="NCBI Taxonomy" id="1522"/>
    <lineage>
        <taxon>Bacteria</taxon>
        <taxon>Bacillati</taxon>
        <taxon>Bacillota</taxon>
        <taxon>Clostridia</taxon>
        <taxon>Eubacteriales</taxon>
        <taxon>Clostridiaceae</taxon>
        <taxon>Clostridium</taxon>
    </lineage>
</organism>
<proteinExistence type="predicted"/>
<evidence type="ECO:0000313" key="3">
    <source>
        <dbReference type="EMBL" id="KGJ52910.1"/>
    </source>
</evidence>
<dbReference type="Gene3D" id="2.60.40.740">
    <property type="match status" value="1"/>
</dbReference>
<dbReference type="InterPro" id="IPR013783">
    <property type="entry name" value="Ig-like_fold"/>
</dbReference>
<dbReference type="Pfam" id="PF17802">
    <property type="entry name" value="SpaA"/>
    <property type="match status" value="1"/>
</dbReference>
<evidence type="ECO:0000259" key="2">
    <source>
        <dbReference type="Pfam" id="PF17802"/>
    </source>
</evidence>
<feature type="domain" description="SpaA-like prealbumin fold" evidence="2">
    <location>
        <begin position="1239"/>
        <end position="1337"/>
    </location>
</feature>
<dbReference type="Proteomes" id="UP000030008">
    <property type="component" value="Unassembled WGS sequence"/>
</dbReference>
<dbReference type="NCBIfam" id="TIGR01451">
    <property type="entry name" value="B_ant_repeat"/>
    <property type="match status" value="1"/>
</dbReference>
<protein>
    <submittedName>
        <fullName evidence="3">Peptidase</fullName>
    </submittedName>
</protein>
<name>A0A099I5G8_CLOIN</name>
<keyword evidence="1" id="KW-0472">Membrane</keyword>
<dbReference type="InterPro" id="IPR047589">
    <property type="entry name" value="DUF11_rpt"/>
</dbReference>
<keyword evidence="1" id="KW-0812">Transmembrane</keyword>
<reference evidence="3 4" key="1">
    <citation type="submission" date="2014-08" db="EMBL/GenBank/DDBJ databases">
        <title>Clostridium innocuum, an unnegligible vancomycin-resistant pathogen causing extra-intestinal infections.</title>
        <authorList>
            <person name="Feng Y."/>
            <person name="Chiu C.-H."/>
        </authorList>
    </citation>
    <scope>NUCLEOTIDE SEQUENCE [LARGE SCALE GENOMIC DNA]</scope>
    <source>
        <strain evidence="3 4">AN88</strain>
    </source>
</reference>
<dbReference type="Gene3D" id="2.60.40.10">
    <property type="entry name" value="Immunoglobulins"/>
    <property type="match status" value="1"/>
</dbReference>
<sequence>MKDFWKRISVCIVVSAMFFTSTGFGIFQIVASINNASPIENFSIEWKTQANGKNIIYDETGTVVTLKPEFNDRDAAGTSIQAEVHLSLSEAANISENQLEIRLPSTIFYNRSQAACGEYEIGFGSGASDGSFAYRVDEETGELVVYNTSVINDAMVVKFDILYKSGLPSEIVRGYEKELSANIKIFNDDSSIDYEQITNRLTLTYQTESNIHRVELTKSKKYETWNKKWGEEPEDAKDYFFVEWKIDTTVRSTSFTMPFKLIFTDTLSNQGEVVGWTDYRWGMDMIMNSKYYQSDHPVFQIDVTKPSKIKNSDSYDFHIGYVLIKYPRSELENTKEIKNEITVRLENLYPEDGSYSKEVKDDAMYTYVDINFRYPPGNYGLEKRYSGGTSSQLLGYLYAIEQAAVNAKLPATNDFRNTSTATGGILTLDGDGNNIENYGKKSYSVEVTDDFVALENERLTDGEYYISSIQVTDKQYNYKMNEEDGSGGAEEDKNYDEWTPITIEYQQGIHGEWKELVTGKPFTNRSSGKSYHLSFPDGTKEDYGAISVKELPEGTTGVRAKRETKYHKSDLNLNVTIGLYATDKIKQTALNKTSLTLTNISTYVVKDSNQSWVNPYAEMSIGGTLKDEVMKRDKLVFGNNDQYGQHDRAAVTLKNPILKNNITKEASKVINEPSNSRFKINYTITGGEYLDREFGDDPFYATKEELKNTNMVKEQRSAIFYDLLPLGMYADYSSIKSYALKLGSYGRTLKGEQFEHTVETIDNYKGTGRTMLILHITVPETIENLFYEATYGKFGTGFYITYDAYYPWESLLDFGNIPLNSVAYKSGAGEIFKGFADDGGDKITDKDILKDVDEDGKFGGDLVKDTLYAEARVQISGVVNSELSFSKRVKSDGDIAYSKTTSTIGGGAYSYQLRIGNEKNIKTKGLIFYDILESDFKDREYWQGTLVGVDTSQAQLKGISPVVYYSTKDNMKLSSSMNGEMIDDANINDPTIWSTTPPNDMADVTAIAVDLSKDTSGNEYILDSEQTVLIKILMKAPTQHVKEYIEKDAKAYNTAWVRNQTLLASGGVEKSETLQTLETVVSLRDPDIEIHKKSDPETGTLNAPTQVKNNDILTYDVSVENKENAIPLKDVCIEDPIPQGLTIDFENIKWYPGNDVSQMKLVSESDEVSVTRDKQTLRFKILALLAGDVVHFVIPTTVDESEDAVVFINQAKITNINGAAYEKESEITYHEKKSELVDFAFMKTDKDKTVLANAGFVLYQLTCSDATHNHADELLKVNDDGELSGQIPTNCWKQVEKQVSDEHGNVSFQNLKKSLEYRLIEYRAPEDYVLPNGQWILHFDYVKDAFEINSIHRPPAFEIHNGVLILVNYRLGEIPITGNSGTQSMLFTGAAFMLIAGIWIIYKKKTRKEKI</sequence>
<dbReference type="InterPro" id="IPR041033">
    <property type="entry name" value="SpaA_PFL_dom_1"/>
</dbReference>
<dbReference type="RefSeq" id="WP_044905682.1">
    <property type="nucleotide sequence ID" value="NZ_JQIF01000050.1"/>
</dbReference>